<dbReference type="EMBL" id="LAZR01066544">
    <property type="protein sequence ID" value="KKK53365.1"/>
    <property type="molecule type" value="Genomic_DNA"/>
</dbReference>
<protein>
    <recommendedName>
        <fullName evidence="2">Peptidase C-terminal archaeal/bacterial domain-containing protein</fullName>
    </recommendedName>
</protein>
<comment type="caution">
    <text evidence="1">The sequence shown here is derived from an EMBL/GenBank/DDBJ whole genome shotgun (WGS) entry which is preliminary data.</text>
</comment>
<evidence type="ECO:0008006" key="2">
    <source>
        <dbReference type="Google" id="ProtNLM"/>
    </source>
</evidence>
<organism evidence="1">
    <name type="scientific">marine sediment metagenome</name>
    <dbReference type="NCBI Taxonomy" id="412755"/>
    <lineage>
        <taxon>unclassified sequences</taxon>
        <taxon>metagenomes</taxon>
        <taxon>ecological metagenomes</taxon>
    </lineage>
</organism>
<reference evidence="1" key="1">
    <citation type="journal article" date="2015" name="Nature">
        <title>Complex archaea that bridge the gap between prokaryotes and eukaryotes.</title>
        <authorList>
            <person name="Spang A."/>
            <person name="Saw J.H."/>
            <person name="Jorgensen S.L."/>
            <person name="Zaremba-Niedzwiedzka K."/>
            <person name="Martijn J."/>
            <person name="Lind A.E."/>
            <person name="van Eijk R."/>
            <person name="Schleper C."/>
            <person name="Guy L."/>
            <person name="Ettema T.J."/>
        </authorList>
    </citation>
    <scope>NUCLEOTIDE SEQUENCE</scope>
</reference>
<name>A0A0F8WY79_9ZZZZ</name>
<accession>A0A0F8WY79</accession>
<sequence>IGSLSAQSPAEMVDICANQAGENATYLKDFQVKLGVAVEGRPQVARYPLVLSSNNIYRFSVCDMESSEGKAVIKLYDNNRLIFSSISAKTKEEFNPFNFMCRKTGIYHVFISFLDGKPGEAVGILSYVSKK</sequence>
<evidence type="ECO:0000313" key="1">
    <source>
        <dbReference type="EMBL" id="KKK53365.1"/>
    </source>
</evidence>
<feature type="non-terminal residue" evidence="1">
    <location>
        <position position="1"/>
    </location>
</feature>
<gene>
    <name evidence="1" type="ORF">LCGC14_3095510</name>
</gene>
<proteinExistence type="predicted"/>
<dbReference type="AlphaFoldDB" id="A0A0F8WY79"/>